<sequence length="94" mass="10676">MDSRRQTCGEELFVKGMSYDRRGLSDNRKIQVSPHFNKSLVVQRRKDSQMLSPTVNKLKTTEVWVSENVKIPPTVTFHGGQCHRETLTSSNPSG</sequence>
<name>A0A8X6PLN0_NEPPI</name>
<protein>
    <submittedName>
        <fullName evidence="1">Uncharacterized protein</fullName>
    </submittedName>
</protein>
<accession>A0A8X6PLN0</accession>
<keyword evidence="2" id="KW-1185">Reference proteome</keyword>
<dbReference type="EMBL" id="BMAW01070556">
    <property type="protein sequence ID" value="GFT73895.1"/>
    <property type="molecule type" value="Genomic_DNA"/>
</dbReference>
<organism evidence="1 2">
    <name type="scientific">Nephila pilipes</name>
    <name type="common">Giant wood spider</name>
    <name type="synonym">Nephila maculata</name>
    <dbReference type="NCBI Taxonomy" id="299642"/>
    <lineage>
        <taxon>Eukaryota</taxon>
        <taxon>Metazoa</taxon>
        <taxon>Ecdysozoa</taxon>
        <taxon>Arthropoda</taxon>
        <taxon>Chelicerata</taxon>
        <taxon>Arachnida</taxon>
        <taxon>Araneae</taxon>
        <taxon>Araneomorphae</taxon>
        <taxon>Entelegynae</taxon>
        <taxon>Araneoidea</taxon>
        <taxon>Nephilidae</taxon>
        <taxon>Nephila</taxon>
    </lineage>
</organism>
<reference evidence="1" key="1">
    <citation type="submission" date="2020-08" db="EMBL/GenBank/DDBJ databases">
        <title>Multicomponent nature underlies the extraordinary mechanical properties of spider dragline silk.</title>
        <authorList>
            <person name="Kono N."/>
            <person name="Nakamura H."/>
            <person name="Mori M."/>
            <person name="Yoshida Y."/>
            <person name="Ohtoshi R."/>
            <person name="Malay A.D."/>
            <person name="Moran D.A.P."/>
            <person name="Tomita M."/>
            <person name="Numata K."/>
            <person name="Arakawa K."/>
        </authorList>
    </citation>
    <scope>NUCLEOTIDE SEQUENCE</scope>
</reference>
<gene>
    <name evidence="1" type="ORF">NPIL_46741</name>
</gene>
<evidence type="ECO:0000313" key="2">
    <source>
        <dbReference type="Proteomes" id="UP000887013"/>
    </source>
</evidence>
<evidence type="ECO:0000313" key="1">
    <source>
        <dbReference type="EMBL" id="GFT73895.1"/>
    </source>
</evidence>
<dbReference type="Proteomes" id="UP000887013">
    <property type="component" value="Unassembled WGS sequence"/>
</dbReference>
<proteinExistence type="predicted"/>
<comment type="caution">
    <text evidence="1">The sequence shown here is derived from an EMBL/GenBank/DDBJ whole genome shotgun (WGS) entry which is preliminary data.</text>
</comment>
<dbReference type="AlphaFoldDB" id="A0A8X6PLN0"/>